<proteinExistence type="predicted"/>
<name>A0AAV7T9T4_PLEWA</name>
<gene>
    <name evidence="2" type="ORF">NDU88_004925</name>
</gene>
<feature type="compositionally biased region" description="Basic and acidic residues" evidence="1">
    <location>
        <begin position="86"/>
        <end position="101"/>
    </location>
</feature>
<evidence type="ECO:0000313" key="2">
    <source>
        <dbReference type="EMBL" id="KAJ1173084.1"/>
    </source>
</evidence>
<feature type="region of interest" description="Disordered" evidence="1">
    <location>
        <begin position="1"/>
        <end position="116"/>
    </location>
</feature>
<accession>A0AAV7T9T4</accession>
<protein>
    <submittedName>
        <fullName evidence="2">Uncharacterized protein</fullName>
    </submittedName>
</protein>
<dbReference type="AlphaFoldDB" id="A0AAV7T9T4"/>
<dbReference type="Proteomes" id="UP001066276">
    <property type="component" value="Chromosome 4_1"/>
</dbReference>
<evidence type="ECO:0000256" key="1">
    <source>
        <dbReference type="SAM" id="MobiDB-lite"/>
    </source>
</evidence>
<reference evidence="2" key="1">
    <citation type="journal article" date="2022" name="bioRxiv">
        <title>Sequencing and chromosome-scale assembly of the giantPleurodeles waltlgenome.</title>
        <authorList>
            <person name="Brown T."/>
            <person name="Elewa A."/>
            <person name="Iarovenko S."/>
            <person name="Subramanian E."/>
            <person name="Araus A.J."/>
            <person name="Petzold A."/>
            <person name="Susuki M."/>
            <person name="Suzuki K.-i.T."/>
            <person name="Hayashi T."/>
            <person name="Toyoda A."/>
            <person name="Oliveira C."/>
            <person name="Osipova E."/>
            <person name="Leigh N.D."/>
            <person name="Simon A."/>
            <person name="Yun M.H."/>
        </authorList>
    </citation>
    <scope>NUCLEOTIDE SEQUENCE</scope>
    <source>
        <strain evidence="2">20211129_DDA</strain>
        <tissue evidence="2">Liver</tissue>
    </source>
</reference>
<organism evidence="2 3">
    <name type="scientific">Pleurodeles waltl</name>
    <name type="common">Iberian ribbed newt</name>
    <dbReference type="NCBI Taxonomy" id="8319"/>
    <lineage>
        <taxon>Eukaryota</taxon>
        <taxon>Metazoa</taxon>
        <taxon>Chordata</taxon>
        <taxon>Craniata</taxon>
        <taxon>Vertebrata</taxon>
        <taxon>Euteleostomi</taxon>
        <taxon>Amphibia</taxon>
        <taxon>Batrachia</taxon>
        <taxon>Caudata</taxon>
        <taxon>Salamandroidea</taxon>
        <taxon>Salamandridae</taxon>
        <taxon>Pleurodelinae</taxon>
        <taxon>Pleurodeles</taxon>
    </lineage>
</organism>
<keyword evidence="3" id="KW-1185">Reference proteome</keyword>
<comment type="caution">
    <text evidence="2">The sequence shown here is derived from an EMBL/GenBank/DDBJ whole genome shotgun (WGS) entry which is preliminary data.</text>
</comment>
<evidence type="ECO:0000313" key="3">
    <source>
        <dbReference type="Proteomes" id="UP001066276"/>
    </source>
</evidence>
<feature type="compositionally biased region" description="Basic and acidic residues" evidence="1">
    <location>
        <begin position="26"/>
        <end position="55"/>
    </location>
</feature>
<sequence length="132" mass="15046">MGASARDGRRVPRGTRRSSLPPGLPVRDDVGTEDDVKNKNEEAGDTDKRERKAEKETEDEERGIRGNTQLKPGDLKGSRGAPSDKATGKDCHEDKDRLERERRRRQTERPATLPEERGFHRYGNVWAIRKQL</sequence>
<dbReference type="EMBL" id="JANPWB010000007">
    <property type="protein sequence ID" value="KAJ1173084.1"/>
    <property type="molecule type" value="Genomic_DNA"/>
</dbReference>
<feature type="compositionally biased region" description="Basic and acidic residues" evidence="1">
    <location>
        <begin position="1"/>
        <end position="10"/>
    </location>
</feature>